<dbReference type="OrthoDB" id="202851at2759"/>
<evidence type="ECO:0000256" key="2">
    <source>
        <dbReference type="SAM" id="SignalP"/>
    </source>
</evidence>
<reference evidence="4" key="1">
    <citation type="submission" date="2020-10" db="EMBL/GenBank/DDBJ databases">
        <title>Unveiling of a novel bifunctional photoreceptor, Dualchrome1, isolated from a cosmopolitan green alga.</title>
        <authorList>
            <person name="Suzuki S."/>
            <person name="Kawachi M."/>
        </authorList>
    </citation>
    <scope>NUCLEOTIDE SEQUENCE</scope>
    <source>
        <strain evidence="4">NIES 2893</strain>
    </source>
</reference>
<dbReference type="PANTHER" id="PTHR36058:SF1">
    <property type="entry name" value="NUCLEOPHOSMIN"/>
    <property type="match status" value="1"/>
</dbReference>
<proteinExistence type="predicted"/>
<organism evidence="4 5">
    <name type="scientific">Pycnococcus provasolii</name>
    <dbReference type="NCBI Taxonomy" id="41880"/>
    <lineage>
        <taxon>Eukaryota</taxon>
        <taxon>Viridiplantae</taxon>
        <taxon>Chlorophyta</taxon>
        <taxon>Pseudoscourfieldiophyceae</taxon>
        <taxon>Pseudoscourfieldiales</taxon>
        <taxon>Pycnococcaceae</taxon>
        <taxon>Pycnococcus</taxon>
    </lineage>
</organism>
<protein>
    <recommendedName>
        <fullName evidence="3">DUF3456 domain-containing protein</fullName>
    </recommendedName>
</protein>
<evidence type="ECO:0000313" key="5">
    <source>
        <dbReference type="Proteomes" id="UP000660262"/>
    </source>
</evidence>
<dbReference type="EMBL" id="BNJQ01000029">
    <property type="protein sequence ID" value="GHP10405.1"/>
    <property type="molecule type" value="Genomic_DNA"/>
</dbReference>
<feature type="domain" description="DUF3456" evidence="3">
    <location>
        <begin position="44"/>
        <end position="179"/>
    </location>
</feature>
<dbReference type="Pfam" id="PF11938">
    <property type="entry name" value="DUF3456"/>
    <property type="match status" value="1"/>
</dbReference>
<keyword evidence="2" id="KW-0732">Signal</keyword>
<name>A0A830HUM6_9CHLO</name>
<feature type="chain" id="PRO_5032369041" description="DUF3456 domain-containing protein" evidence="2">
    <location>
        <begin position="26"/>
        <end position="325"/>
    </location>
</feature>
<feature type="compositionally biased region" description="Acidic residues" evidence="1">
    <location>
        <begin position="243"/>
        <end position="257"/>
    </location>
</feature>
<dbReference type="Proteomes" id="UP000660262">
    <property type="component" value="Unassembled WGS sequence"/>
</dbReference>
<dbReference type="AlphaFoldDB" id="A0A830HUM6"/>
<dbReference type="InterPro" id="IPR021852">
    <property type="entry name" value="DUF3456"/>
</dbReference>
<evidence type="ECO:0000313" key="4">
    <source>
        <dbReference type="EMBL" id="GHP10405.1"/>
    </source>
</evidence>
<sequence length="325" mass="35240">MSSLLVFMFMVFFMGLSSFLGEVSAFMPSKKTYAAIRTDVPFIECGVCKALADHLTSEASVMHRELLEKSRSSSSKSSVRRDLGDLEGRILEVVENACDPEKDQGTWLTSLDMVEDGDAIKVVAQDTPGHCEEECKTVQRACEKALGDSDTDLAEMLYTNRKSAREVRDWLCVEESGVCAKKPPKVPATRKPGKEFKPKSEKDLEMDKLMRSMQGMPGMPGMQMFNRDDLQDQLGGDGSDGYDGYDDDGYGDEEGAAADDGAGDAKAKEGKGDVLSSTIEGTLKAAEGAAAKMAEVGKPVYDAAKDWWGRTFGGADDAAQKADLR</sequence>
<keyword evidence="5" id="KW-1185">Reference proteome</keyword>
<accession>A0A830HUM6</accession>
<feature type="compositionally biased region" description="Basic and acidic residues" evidence="1">
    <location>
        <begin position="263"/>
        <end position="272"/>
    </location>
</feature>
<comment type="caution">
    <text evidence="4">The sequence shown here is derived from an EMBL/GenBank/DDBJ whole genome shotgun (WGS) entry which is preliminary data.</text>
</comment>
<feature type="region of interest" description="Disordered" evidence="1">
    <location>
        <begin position="222"/>
        <end position="275"/>
    </location>
</feature>
<evidence type="ECO:0000256" key="1">
    <source>
        <dbReference type="SAM" id="MobiDB-lite"/>
    </source>
</evidence>
<dbReference type="PANTHER" id="PTHR36058">
    <property type="entry name" value="NUCLEOPHOSMIN"/>
    <property type="match status" value="1"/>
</dbReference>
<gene>
    <name evidence="4" type="ORF">PPROV_000913600</name>
</gene>
<evidence type="ECO:0000259" key="3">
    <source>
        <dbReference type="Pfam" id="PF11938"/>
    </source>
</evidence>
<feature type="region of interest" description="Disordered" evidence="1">
    <location>
        <begin position="183"/>
        <end position="205"/>
    </location>
</feature>
<feature type="compositionally biased region" description="Basic and acidic residues" evidence="1">
    <location>
        <begin position="192"/>
        <end position="205"/>
    </location>
</feature>
<feature type="signal peptide" evidence="2">
    <location>
        <begin position="1"/>
        <end position="25"/>
    </location>
</feature>